<organism evidence="2 3">
    <name type="scientific">Nephila pilipes</name>
    <name type="common">Giant wood spider</name>
    <name type="synonym">Nephila maculata</name>
    <dbReference type="NCBI Taxonomy" id="299642"/>
    <lineage>
        <taxon>Eukaryota</taxon>
        <taxon>Metazoa</taxon>
        <taxon>Ecdysozoa</taxon>
        <taxon>Arthropoda</taxon>
        <taxon>Chelicerata</taxon>
        <taxon>Arachnida</taxon>
        <taxon>Araneae</taxon>
        <taxon>Araneomorphae</taxon>
        <taxon>Entelegynae</taxon>
        <taxon>Araneoidea</taxon>
        <taxon>Nephilidae</taxon>
        <taxon>Nephila</taxon>
    </lineage>
</organism>
<dbReference type="AlphaFoldDB" id="A0A8X6NAS9"/>
<gene>
    <name evidence="2" type="ORF">NPIL_625321</name>
</gene>
<proteinExistence type="predicted"/>
<dbReference type="Proteomes" id="UP000887013">
    <property type="component" value="Unassembled WGS sequence"/>
</dbReference>
<evidence type="ECO:0000256" key="1">
    <source>
        <dbReference type="SAM" id="MobiDB-lite"/>
    </source>
</evidence>
<keyword evidence="3" id="KW-1185">Reference proteome</keyword>
<accession>A0A8X6NAS9</accession>
<protein>
    <submittedName>
        <fullName evidence="2">Uncharacterized protein</fullName>
    </submittedName>
</protein>
<name>A0A8X6NAS9_NEPPI</name>
<dbReference type="EMBL" id="BMAW01102393">
    <property type="protein sequence ID" value="GFT04097.1"/>
    <property type="molecule type" value="Genomic_DNA"/>
</dbReference>
<feature type="non-terminal residue" evidence="2">
    <location>
        <position position="20"/>
    </location>
</feature>
<comment type="caution">
    <text evidence="2">The sequence shown here is derived from an EMBL/GenBank/DDBJ whole genome shotgun (WGS) entry which is preliminary data.</text>
</comment>
<reference evidence="2" key="1">
    <citation type="submission" date="2020-08" db="EMBL/GenBank/DDBJ databases">
        <title>Multicomponent nature underlies the extraordinary mechanical properties of spider dragline silk.</title>
        <authorList>
            <person name="Kono N."/>
            <person name="Nakamura H."/>
            <person name="Mori M."/>
            <person name="Yoshida Y."/>
            <person name="Ohtoshi R."/>
            <person name="Malay A.D."/>
            <person name="Moran D.A.P."/>
            <person name="Tomita M."/>
            <person name="Numata K."/>
            <person name="Arakawa K."/>
        </authorList>
    </citation>
    <scope>NUCLEOTIDE SEQUENCE</scope>
</reference>
<evidence type="ECO:0000313" key="2">
    <source>
        <dbReference type="EMBL" id="GFT04097.1"/>
    </source>
</evidence>
<evidence type="ECO:0000313" key="3">
    <source>
        <dbReference type="Proteomes" id="UP000887013"/>
    </source>
</evidence>
<feature type="region of interest" description="Disordered" evidence="1">
    <location>
        <begin position="1"/>
        <end position="20"/>
    </location>
</feature>
<sequence>MGGVSELLSNQEGAARGGWV</sequence>